<dbReference type="GO" id="GO:0006574">
    <property type="term" value="P:L-valine catabolic process"/>
    <property type="evidence" value="ECO:0007669"/>
    <property type="project" value="TreeGrafter"/>
</dbReference>
<comment type="catalytic activity">
    <reaction evidence="1">
        <text>3-hydroxy-2-methylpropanoyl-CoA + H2O = 3-hydroxy-2-methylpropanoate + CoA + H(+)</text>
        <dbReference type="Rhea" id="RHEA:20888"/>
        <dbReference type="ChEBI" id="CHEBI:11805"/>
        <dbReference type="ChEBI" id="CHEBI:15377"/>
        <dbReference type="ChEBI" id="CHEBI:15378"/>
        <dbReference type="ChEBI" id="CHEBI:57287"/>
        <dbReference type="ChEBI" id="CHEBI:57340"/>
        <dbReference type="EC" id="3.1.2.4"/>
    </reaction>
</comment>
<dbReference type="Proteomes" id="UP001165136">
    <property type="component" value="Unassembled WGS sequence"/>
</dbReference>
<dbReference type="InterPro" id="IPR029045">
    <property type="entry name" value="ClpP/crotonase-like_dom_sf"/>
</dbReference>
<dbReference type="EMBL" id="BSTI01000024">
    <property type="protein sequence ID" value="GLY70603.1"/>
    <property type="molecule type" value="Genomic_DNA"/>
</dbReference>
<dbReference type="NCBIfam" id="NF004127">
    <property type="entry name" value="PRK05617.1"/>
    <property type="match status" value="1"/>
</dbReference>
<evidence type="ECO:0000256" key="3">
    <source>
        <dbReference type="ARBA" id="ARBA00022801"/>
    </source>
</evidence>
<evidence type="ECO:0000313" key="5">
    <source>
        <dbReference type="EMBL" id="GLY70603.1"/>
    </source>
</evidence>
<dbReference type="EC" id="3.1.2.4" evidence="2"/>
<reference evidence="5" key="1">
    <citation type="submission" date="2023-03" db="EMBL/GenBank/DDBJ databases">
        <title>Amycolatopsis taiwanensis NBRC 103393.</title>
        <authorList>
            <person name="Ichikawa N."/>
            <person name="Sato H."/>
            <person name="Tonouchi N."/>
        </authorList>
    </citation>
    <scope>NUCLEOTIDE SEQUENCE</scope>
    <source>
        <strain evidence="5">NBRC 103393</strain>
    </source>
</reference>
<dbReference type="Pfam" id="PF16113">
    <property type="entry name" value="ECH_2"/>
    <property type="match status" value="1"/>
</dbReference>
<organism evidence="5 6">
    <name type="scientific">Amycolatopsis taiwanensis</name>
    <dbReference type="NCBI Taxonomy" id="342230"/>
    <lineage>
        <taxon>Bacteria</taxon>
        <taxon>Bacillati</taxon>
        <taxon>Actinomycetota</taxon>
        <taxon>Actinomycetes</taxon>
        <taxon>Pseudonocardiales</taxon>
        <taxon>Pseudonocardiaceae</taxon>
        <taxon>Amycolatopsis</taxon>
    </lineage>
</organism>
<comment type="caution">
    <text evidence="5">The sequence shown here is derived from an EMBL/GenBank/DDBJ whole genome shotgun (WGS) entry which is preliminary data.</text>
</comment>
<dbReference type="InterPro" id="IPR045004">
    <property type="entry name" value="ECH_dom"/>
</dbReference>
<keyword evidence="6" id="KW-1185">Reference proteome</keyword>
<evidence type="ECO:0000256" key="2">
    <source>
        <dbReference type="ARBA" id="ARBA00011915"/>
    </source>
</evidence>
<gene>
    <name evidence="5" type="ORF">Atai01_72220</name>
</gene>
<name>A0A9W6R852_9PSEU</name>
<feature type="domain" description="Enoyl-CoA hydratase/isomerase" evidence="4">
    <location>
        <begin position="1"/>
        <end position="292"/>
    </location>
</feature>
<dbReference type="SUPFAM" id="SSF52096">
    <property type="entry name" value="ClpP/crotonase"/>
    <property type="match status" value="1"/>
</dbReference>
<dbReference type="CDD" id="cd06558">
    <property type="entry name" value="crotonase-like"/>
    <property type="match status" value="1"/>
</dbReference>
<dbReference type="PANTHER" id="PTHR43176">
    <property type="entry name" value="3-HYDROXYISOBUTYRYL-COA HYDROLASE-RELATED"/>
    <property type="match status" value="1"/>
</dbReference>
<keyword evidence="3" id="KW-0378">Hydrolase</keyword>
<dbReference type="Gene3D" id="3.90.226.10">
    <property type="entry name" value="2-enoyl-CoA Hydratase, Chain A, domain 1"/>
    <property type="match status" value="1"/>
</dbReference>
<dbReference type="PANTHER" id="PTHR43176:SF3">
    <property type="entry name" value="3-HYDROXYISOBUTYRYL-COA HYDROLASE, MITOCHONDRIAL"/>
    <property type="match status" value="1"/>
</dbReference>
<accession>A0A9W6R852</accession>
<evidence type="ECO:0000256" key="1">
    <source>
        <dbReference type="ARBA" id="ARBA00001709"/>
    </source>
</evidence>
<dbReference type="AlphaFoldDB" id="A0A9W6R852"/>
<dbReference type="GO" id="GO:0003860">
    <property type="term" value="F:3-hydroxyisobutyryl-CoA hydrolase activity"/>
    <property type="evidence" value="ECO:0007669"/>
    <property type="project" value="UniProtKB-EC"/>
</dbReference>
<evidence type="ECO:0000259" key="4">
    <source>
        <dbReference type="Pfam" id="PF16113"/>
    </source>
</evidence>
<sequence length="301" mass="32399">MVRRLEEVLAEWRKRDLTAVLIDSTDARAFCAGGDIRAIRENTLAARYAESEEFFATEYRVNATLAAYPHPVVALIDGVCMGGGLGLSVHGPFRVVTDAAVFAMPETGIGFFPDIGASHFLPRLPGAIGMYLGLTGHRVGAAEALEVGLATHYSPAEKAGQIPELLRERGERSVDEVLRQVAGAPDRPSELAAHRGEIDHCFGAASLAEIRGRLAASATPWARDTLATVDRMSPASLAVTFDLLTRGRERSLAECLDAELRAGRVVTRSADFVEGVRAVLVDKDKSPRWASEYTSDKGVRG</sequence>
<protein>
    <recommendedName>
        <fullName evidence="2">3-hydroxyisobutyryl-CoA hydrolase</fullName>
        <ecNumber evidence="2">3.1.2.4</ecNumber>
    </recommendedName>
</protein>
<proteinExistence type="predicted"/>
<dbReference type="InterPro" id="IPR032259">
    <property type="entry name" value="HIBYL-CoA-H"/>
</dbReference>
<evidence type="ECO:0000313" key="6">
    <source>
        <dbReference type="Proteomes" id="UP001165136"/>
    </source>
</evidence>